<dbReference type="Proteomes" id="UP000005384">
    <property type="component" value="Unassembled WGS sequence"/>
</dbReference>
<feature type="signal peptide" evidence="1">
    <location>
        <begin position="1"/>
        <end position="18"/>
    </location>
</feature>
<name>G5IID5_9FIRM</name>
<proteinExistence type="predicted"/>
<evidence type="ECO:0000256" key="1">
    <source>
        <dbReference type="SAM" id="SignalP"/>
    </source>
</evidence>
<sequence length="230" mass="24363">MVLLAAALLAVQSSQVYAGQSSGGIQTGQTYADHGAGEVESRNLVFNPEESSATSDSVLTGSIKVELISVELPAGGIEFQVTTDIPFHPDEPGAQIQGPAIHVANHSVVPVKLEISQVAEVGREDVIFTPRFSDQMEQSFHLVDKVAGTGPPGSAILVLGVAGTTYGSEQEFEQYAIVPGKSDIFITDIPAEESRELNLYGKVTPDFYGEYQFTVRPTLKISAVQAGPAD</sequence>
<comment type="caution">
    <text evidence="2">The sequence shown here is derived from an EMBL/GenBank/DDBJ whole genome shotgun (WGS) entry which is preliminary data.</text>
</comment>
<reference evidence="2 3" key="1">
    <citation type="submission" date="2011-08" db="EMBL/GenBank/DDBJ databases">
        <title>The Genome Sequence of Clostridium hathewayi WAL-18680.</title>
        <authorList>
            <consortium name="The Broad Institute Genome Sequencing Platform"/>
            <person name="Earl A."/>
            <person name="Ward D."/>
            <person name="Feldgarden M."/>
            <person name="Gevers D."/>
            <person name="Finegold S.M."/>
            <person name="Summanen P.H."/>
            <person name="Molitoris D.R."/>
            <person name="Song M."/>
            <person name="Daigneault M."/>
            <person name="Allen-Vercoe E."/>
            <person name="Young S.K."/>
            <person name="Zeng Q."/>
            <person name="Gargeya S."/>
            <person name="Fitzgerald M."/>
            <person name="Haas B."/>
            <person name="Abouelleil A."/>
            <person name="Alvarado L."/>
            <person name="Arachchi H.M."/>
            <person name="Berlin A."/>
            <person name="Brown A."/>
            <person name="Chapman S.B."/>
            <person name="Chen Z."/>
            <person name="Dunbar C."/>
            <person name="Freedman E."/>
            <person name="Gearin G."/>
            <person name="Gellesch M."/>
            <person name="Goldberg J."/>
            <person name="Griggs A."/>
            <person name="Gujja S."/>
            <person name="Heiman D."/>
            <person name="Howarth C."/>
            <person name="Larson L."/>
            <person name="Lui A."/>
            <person name="MacDonald P.J.P."/>
            <person name="Montmayeur A."/>
            <person name="Murphy C."/>
            <person name="Neiman D."/>
            <person name="Pearson M."/>
            <person name="Priest M."/>
            <person name="Roberts A."/>
            <person name="Saif S."/>
            <person name="Shea T."/>
            <person name="Shenoy N."/>
            <person name="Sisk P."/>
            <person name="Stolte C."/>
            <person name="Sykes S."/>
            <person name="Wortman J."/>
            <person name="Nusbaum C."/>
            <person name="Birren B."/>
        </authorList>
    </citation>
    <scope>NUCLEOTIDE SEQUENCE [LARGE SCALE GENOMIC DNA]</scope>
    <source>
        <strain evidence="2 3">WAL-18680</strain>
    </source>
</reference>
<keyword evidence="3" id="KW-1185">Reference proteome</keyword>
<organism evidence="2 3">
    <name type="scientific">Hungatella hathewayi WAL-18680</name>
    <dbReference type="NCBI Taxonomy" id="742737"/>
    <lineage>
        <taxon>Bacteria</taxon>
        <taxon>Bacillati</taxon>
        <taxon>Bacillota</taxon>
        <taxon>Clostridia</taxon>
        <taxon>Lachnospirales</taxon>
        <taxon>Lachnospiraceae</taxon>
        <taxon>Hungatella</taxon>
    </lineage>
</organism>
<keyword evidence="1" id="KW-0732">Signal</keyword>
<accession>G5IID5</accession>
<feature type="chain" id="PRO_5003478785" evidence="1">
    <location>
        <begin position="19"/>
        <end position="230"/>
    </location>
</feature>
<dbReference type="HOGENOM" id="CLU_094166_0_0_9"/>
<evidence type="ECO:0000313" key="2">
    <source>
        <dbReference type="EMBL" id="EHI58747.1"/>
    </source>
</evidence>
<dbReference type="AlphaFoldDB" id="G5IID5"/>
<dbReference type="RefSeq" id="WP_006781242.1">
    <property type="nucleotide sequence ID" value="NZ_CP040506.1"/>
</dbReference>
<gene>
    <name evidence="2" type="ORF">HMPREF9473_03263</name>
</gene>
<dbReference type="EMBL" id="ADLN01000090">
    <property type="protein sequence ID" value="EHI58747.1"/>
    <property type="molecule type" value="Genomic_DNA"/>
</dbReference>
<evidence type="ECO:0000313" key="3">
    <source>
        <dbReference type="Proteomes" id="UP000005384"/>
    </source>
</evidence>
<protein>
    <submittedName>
        <fullName evidence="2">Uncharacterized protein</fullName>
    </submittedName>
</protein>
<dbReference type="PATRIC" id="fig|742737.3.peg.3240"/>